<sequence length="57" mass="6564">MPYIAPKKRLIELLEEKIGIFPAKKFVSQTRRKDQGLLQPQPKIAVLQSISSCYHLL</sequence>
<gene>
    <name evidence="1" type="ORF">SK143_1304</name>
</gene>
<reference evidence="1 2" key="1">
    <citation type="submission" date="2014-05" db="EMBL/GenBank/DDBJ databases">
        <authorList>
            <person name="Daugherty S.C."/>
            <person name="Tallon L.J."/>
            <person name="Sadzewicz L."/>
            <person name="Kilian M."/>
            <person name="Tettelin H."/>
        </authorList>
    </citation>
    <scope>NUCLEOTIDE SEQUENCE [LARGE SCALE GENOMIC DNA]</scope>
    <source>
        <strain evidence="1 2">SK143</strain>
    </source>
</reference>
<evidence type="ECO:0000313" key="2">
    <source>
        <dbReference type="Proteomes" id="UP000028098"/>
    </source>
</evidence>
<dbReference type="PATRIC" id="fig|1303.44.peg.1237"/>
<evidence type="ECO:0000313" key="1">
    <source>
        <dbReference type="EMBL" id="KEQ50181.1"/>
    </source>
</evidence>
<organism evidence="1 2">
    <name type="scientific">Streptococcus oralis</name>
    <dbReference type="NCBI Taxonomy" id="1303"/>
    <lineage>
        <taxon>Bacteria</taxon>
        <taxon>Bacillati</taxon>
        <taxon>Bacillota</taxon>
        <taxon>Bacilli</taxon>
        <taxon>Lactobacillales</taxon>
        <taxon>Streptococcaceae</taxon>
        <taxon>Streptococcus</taxon>
    </lineage>
</organism>
<accession>A0A081R4Q8</accession>
<dbReference type="AlphaFoldDB" id="A0A081R4Q8"/>
<comment type="caution">
    <text evidence="1">The sequence shown here is derived from an EMBL/GenBank/DDBJ whole genome shotgun (WGS) entry which is preliminary data.</text>
</comment>
<dbReference type="Proteomes" id="UP000028098">
    <property type="component" value="Unassembled WGS sequence"/>
</dbReference>
<name>A0A081R4Q8_STROR</name>
<protein>
    <submittedName>
        <fullName evidence="1">Uncharacterized protein</fullName>
    </submittedName>
</protein>
<proteinExistence type="predicted"/>
<dbReference type="EMBL" id="JPGB01000005">
    <property type="protein sequence ID" value="KEQ50181.1"/>
    <property type="molecule type" value="Genomic_DNA"/>
</dbReference>